<dbReference type="Pfam" id="PF09335">
    <property type="entry name" value="VTT_dom"/>
    <property type="match status" value="1"/>
</dbReference>
<comment type="caution">
    <text evidence="6">Lacks conserved residue(s) required for the propagation of feature annotation.</text>
</comment>
<dbReference type="GO" id="GO:0005886">
    <property type="term" value="C:plasma membrane"/>
    <property type="evidence" value="ECO:0007669"/>
    <property type="project" value="UniProtKB-SubCell"/>
</dbReference>
<evidence type="ECO:0000256" key="4">
    <source>
        <dbReference type="ARBA" id="ARBA00022989"/>
    </source>
</evidence>
<keyword evidence="9" id="KW-1185">Reference proteome</keyword>
<dbReference type="RefSeq" id="WP_068738227.1">
    <property type="nucleotide sequence ID" value="NZ_LVYV01000055.1"/>
</dbReference>
<proteinExistence type="inferred from homology"/>
<feature type="transmembrane region" description="Helical" evidence="6">
    <location>
        <begin position="130"/>
        <end position="150"/>
    </location>
</feature>
<feature type="transmembrane region" description="Helical" evidence="6">
    <location>
        <begin position="170"/>
        <end position="187"/>
    </location>
</feature>
<dbReference type="AlphaFoldDB" id="A0A161SKS6"/>
<comment type="subcellular location">
    <subcellularLocation>
        <location evidence="1 6">Cell membrane</location>
        <topology evidence="1 6">Multi-pass membrane protein</topology>
    </subcellularLocation>
</comment>
<accession>A0A161SKS6</accession>
<gene>
    <name evidence="8" type="ORF">A4A58_18015</name>
</gene>
<evidence type="ECO:0000256" key="5">
    <source>
        <dbReference type="ARBA" id="ARBA00023136"/>
    </source>
</evidence>
<evidence type="ECO:0000256" key="3">
    <source>
        <dbReference type="ARBA" id="ARBA00022692"/>
    </source>
</evidence>
<dbReference type="OrthoDB" id="9779114at2"/>
<dbReference type="InterPro" id="IPR015414">
    <property type="entry name" value="TMEM64"/>
</dbReference>
<comment type="caution">
    <text evidence="8">The sequence shown here is derived from an EMBL/GenBank/DDBJ whole genome shotgun (WGS) entry which is preliminary data.</text>
</comment>
<organism evidence="8 9">
    <name type="scientific">Tardiphaga robiniae</name>
    <dbReference type="NCBI Taxonomy" id="943830"/>
    <lineage>
        <taxon>Bacteria</taxon>
        <taxon>Pseudomonadati</taxon>
        <taxon>Pseudomonadota</taxon>
        <taxon>Alphaproteobacteria</taxon>
        <taxon>Hyphomicrobiales</taxon>
        <taxon>Nitrobacteraceae</taxon>
        <taxon>Tardiphaga</taxon>
    </lineage>
</organism>
<dbReference type="PANTHER" id="PTHR12677:SF59">
    <property type="entry name" value="GOLGI APPARATUS MEMBRANE PROTEIN TVP38-RELATED"/>
    <property type="match status" value="1"/>
</dbReference>
<dbReference type="Proteomes" id="UP000076574">
    <property type="component" value="Unassembled WGS sequence"/>
</dbReference>
<name>A0A161SKS6_9BRAD</name>
<sequence>MLSERIVQWLDSFGQLDFPAAVVLAALVVASSFLPVPRTFIVFGAGAAFGLRSLVVIVPVAAAASALAFMLARSVLRGWVERQTEKRAAWRLIAQAVDDEGWRIVALMRFGGPLPNSVQNYLFGLTNIGLLPFALVTFVFTLPQIVLYVYLGASGRALLLDDGPMPLNRVLIAMALVIVFVILLLVSRRIRAILARRTGIATCGAVSS</sequence>
<dbReference type="PANTHER" id="PTHR12677">
    <property type="entry name" value="GOLGI APPARATUS MEMBRANE PROTEIN TVP38-RELATED"/>
    <property type="match status" value="1"/>
</dbReference>
<feature type="transmembrane region" description="Helical" evidence="6">
    <location>
        <begin position="40"/>
        <end position="72"/>
    </location>
</feature>
<feature type="transmembrane region" description="Helical" evidence="6">
    <location>
        <begin position="12"/>
        <end position="34"/>
    </location>
</feature>
<evidence type="ECO:0000313" key="9">
    <source>
        <dbReference type="Proteomes" id="UP000076574"/>
    </source>
</evidence>
<evidence type="ECO:0000259" key="7">
    <source>
        <dbReference type="Pfam" id="PF09335"/>
    </source>
</evidence>
<feature type="domain" description="VTT" evidence="7">
    <location>
        <begin position="36"/>
        <end position="153"/>
    </location>
</feature>
<dbReference type="EMBL" id="LVYV01000055">
    <property type="protein sequence ID" value="KZD20632.1"/>
    <property type="molecule type" value="Genomic_DNA"/>
</dbReference>
<keyword evidence="4 6" id="KW-1133">Transmembrane helix</keyword>
<keyword evidence="3 6" id="KW-0812">Transmembrane</keyword>
<dbReference type="STRING" id="943830.A4A58_18015"/>
<protein>
    <recommendedName>
        <fullName evidence="6">TVP38/TMEM64 family membrane protein</fullName>
    </recommendedName>
</protein>
<comment type="similarity">
    <text evidence="6">Belongs to the TVP38/TMEM64 family.</text>
</comment>
<evidence type="ECO:0000256" key="1">
    <source>
        <dbReference type="ARBA" id="ARBA00004651"/>
    </source>
</evidence>
<evidence type="ECO:0000313" key="8">
    <source>
        <dbReference type="EMBL" id="KZD20632.1"/>
    </source>
</evidence>
<keyword evidence="5 6" id="KW-0472">Membrane</keyword>
<evidence type="ECO:0000256" key="6">
    <source>
        <dbReference type="RuleBase" id="RU366058"/>
    </source>
</evidence>
<dbReference type="InterPro" id="IPR032816">
    <property type="entry name" value="VTT_dom"/>
</dbReference>
<reference evidence="8 9" key="1">
    <citation type="submission" date="2016-03" db="EMBL/GenBank/DDBJ databases">
        <title>Microsymbionts genomes from the relict species Vavilovia formosa (Stev.) Fed.</title>
        <authorList>
            <person name="Kopat V."/>
            <person name="Chirak E."/>
            <person name="Kimeklis A."/>
            <person name="Andronov E."/>
        </authorList>
    </citation>
    <scope>NUCLEOTIDE SEQUENCE [LARGE SCALE GENOMIC DNA]</scope>
    <source>
        <strain evidence="8 9">Vaf07</strain>
    </source>
</reference>
<keyword evidence="2 6" id="KW-1003">Cell membrane</keyword>
<evidence type="ECO:0000256" key="2">
    <source>
        <dbReference type="ARBA" id="ARBA00022475"/>
    </source>
</evidence>